<evidence type="ECO:0000313" key="1">
    <source>
        <dbReference type="EMBL" id="AOY84150.1"/>
    </source>
</evidence>
<reference evidence="2" key="1">
    <citation type="submission" date="2016-10" db="EMBL/GenBank/DDBJ databases">
        <title>Comparative genomics uncovers the prolific and rare metabolic potential of the cyanobacterial genus Moorea.</title>
        <authorList>
            <person name="Leao T."/>
            <person name="Castelao G."/>
            <person name="Korobeynikov A."/>
            <person name="Monroe E.A."/>
            <person name="Podell S."/>
            <person name="Glukhov E."/>
            <person name="Allen E."/>
            <person name="Gerwick W.H."/>
            <person name="Gerwick L."/>
        </authorList>
    </citation>
    <scope>NUCLEOTIDE SEQUENCE [LARGE SCALE GENOMIC DNA]</scope>
    <source>
        <strain evidence="2">JHB</strain>
    </source>
</reference>
<organism evidence="1 2">
    <name type="scientific">Moorena producens (strain JHB)</name>
    <dbReference type="NCBI Taxonomy" id="1454205"/>
    <lineage>
        <taxon>Bacteria</taxon>
        <taxon>Bacillati</taxon>
        <taxon>Cyanobacteriota</taxon>
        <taxon>Cyanophyceae</taxon>
        <taxon>Coleofasciculales</taxon>
        <taxon>Coleofasciculaceae</taxon>
        <taxon>Moorena</taxon>
    </lineage>
</organism>
<sequence length="74" mass="8612">MGCGKDRVWGKNKANLLLEHTFVFQNRSKLLGIIDRFIENKLLQSIPRKLRNLVQLFEPVKIMAQSGLTQQLYL</sequence>
<dbReference type="AlphaFoldDB" id="A0A1D9G9T1"/>
<name>A0A1D9G9T1_MOOP1</name>
<proteinExistence type="predicted"/>
<dbReference type="EMBL" id="CP017708">
    <property type="protein sequence ID" value="AOY84150.1"/>
    <property type="molecule type" value="Genomic_DNA"/>
</dbReference>
<gene>
    <name evidence="1" type="ORF">BJP36_33715</name>
</gene>
<dbReference type="Proteomes" id="UP000176944">
    <property type="component" value="Chromosome"/>
</dbReference>
<evidence type="ECO:0000313" key="2">
    <source>
        <dbReference type="Proteomes" id="UP000176944"/>
    </source>
</evidence>
<accession>A0A1D9G9T1</accession>
<protein>
    <submittedName>
        <fullName evidence="1">Uncharacterized protein</fullName>
    </submittedName>
</protein>